<dbReference type="OrthoDB" id="194242at2"/>
<evidence type="ECO:0000313" key="2">
    <source>
        <dbReference type="Proteomes" id="UP000288983"/>
    </source>
</evidence>
<comment type="caution">
    <text evidence="1">The sequence shown here is derived from an EMBL/GenBank/DDBJ whole genome shotgun (WGS) entry which is preliminary data.</text>
</comment>
<evidence type="ECO:0008006" key="3">
    <source>
        <dbReference type="Google" id="ProtNLM"/>
    </source>
</evidence>
<dbReference type="AlphaFoldDB" id="A0A443ZRC8"/>
<evidence type="ECO:0000313" key="1">
    <source>
        <dbReference type="EMBL" id="RWU21674.1"/>
    </source>
</evidence>
<gene>
    <name evidence="1" type="ORF">DM813_19330</name>
</gene>
<dbReference type="EMBL" id="QJRG01000047">
    <property type="protein sequence ID" value="RWU21674.1"/>
    <property type="molecule type" value="Genomic_DNA"/>
</dbReference>
<accession>A0A443ZRC8</accession>
<protein>
    <recommendedName>
        <fullName evidence="3">PEGA domain-containing protein</fullName>
    </recommendedName>
</protein>
<proteinExistence type="predicted"/>
<reference evidence="1 2" key="1">
    <citation type="submission" date="2018-06" db="EMBL/GenBank/DDBJ databases">
        <title>Bacteria isolated from soil of Wuhan.</title>
        <authorList>
            <person name="Wei X."/>
            <person name="Chunhua H."/>
        </authorList>
    </citation>
    <scope>NUCLEOTIDE SEQUENCE [LARGE SCALE GENOMIC DNA]</scope>
    <source>
        <strain evidence="2">xwS2</strain>
    </source>
</reference>
<dbReference type="Proteomes" id="UP000288983">
    <property type="component" value="Unassembled WGS sequence"/>
</dbReference>
<sequence>MVGAVAVAACVGIQGCASIVGESRYPVSVSSAPTGASFEITDKNGELVHSGNTPSTVTLKSGKGYFSGQTYTLHFKKEGYPDKKIELDSSLSGWYWGNILIGGLIGMLIVDPLTGAMYKLPEQASADMGKPVADAATRTLSIALIDDLSAAQRERLVPVN</sequence>
<name>A0A443ZRC8_9PSED</name>
<organism evidence="1 2">
    <name type="scientific">Pseudomonas alkylphenolica</name>
    <dbReference type="NCBI Taxonomy" id="237609"/>
    <lineage>
        <taxon>Bacteria</taxon>
        <taxon>Pseudomonadati</taxon>
        <taxon>Pseudomonadota</taxon>
        <taxon>Gammaproteobacteria</taxon>
        <taxon>Pseudomonadales</taxon>
        <taxon>Pseudomonadaceae</taxon>
        <taxon>Pseudomonas</taxon>
    </lineage>
</organism>